<evidence type="ECO:0000313" key="4">
    <source>
        <dbReference type="EMBL" id="EDB4299944.1"/>
    </source>
</evidence>
<feature type="region of interest" description="Disordered" evidence="1">
    <location>
        <begin position="168"/>
        <end position="191"/>
    </location>
</feature>
<dbReference type="SUPFAM" id="SSF49464">
    <property type="entry name" value="Carboxypeptidase regulatory domain-like"/>
    <property type="match status" value="1"/>
</dbReference>
<proteinExistence type="predicted"/>
<name>A0A626ZVE6_SALMO</name>
<gene>
    <name evidence="3" type="ORF">AXU14_01870</name>
    <name evidence="4" type="ORF">AXU32_05020</name>
</gene>
<evidence type="ECO:0000259" key="2">
    <source>
        <dbReference type="Pfam" id="PF08400"/>
    </source>
</evidence>
<feature type="region of interest" description="Disordered" evidence="1">
    <location>
        <begin position="370"/>
        <end position="391"/>
    </location>
</feature>
<dbReference type="AlphaFoldDB" id="A0A626ZVE6"/>
<accession>A0A626ZVE6</accession>
<reference evidence="4" key="1">
    <citation type="submission" date="2018-07" db="EMBL/GenBank/DDBJ databases">
        <authorList>
            <consortium name="GenomeTrakr network: Whole genome sequencing for foodborne pathogen traceback"/>
        </authorList>
    </citation>
    <scope>NUCLEOTIDE SEQUENCE</scope>
    <source>
        <strain evidence="3">CFSAN032143</strain>
        <strain evidence="4">CFSAN032161</strain>
    </source>
</reference>
<dbReference type="EMBL" id="AALIOX010000001">
    <property type="protein sequence ID" value="EDA0009118.1"/>
    <property type="molecule type" value="Genomic_DNA"/>
</dbReference>
<feature type="domain" description="Lambda-like tail fibre protein N-terminal" evidence="2">
    <location>
        <begin position="4"/>
        <end position="130"/>
    </location>
</feature>
<dbReference type="InterPro" id="IPR013609">
    <property type="entry name" value="Stf-like_N"/>
</dbReference>
<dbReference type="Gene3D" id="2.60.40.1120">
    <property type="entry name" value="Carboxypeptidase-like, regulatory domain"/>
    <property type="match status" value="1"/>
</dbReference>
<feature type="region of interest" description="Disordered" evidence="1">
    <location>
        <begin position="210"/>
        <end position="243"/>
    </location>
</feature>
<dbReference type="Pfam" id="PF08400">
    <property type="entry name" value="phage_tail_N"/>
    <property type="match status" value="1"/>
</dbReference>
<sequence>MPQLKGVIKTPTGEPLGGATITLTSLHNRAGILKGVFSHVTTQNGEYNFPVLPGVYSVRLTQSVQRLSEIGVIRVYEDSADGSLNDFLGATDIDLRPESLKKYEELAQQAQQSAEAAAESEQQAGKHAGAAAQAKEEIKKLAEGVQQNADAVAEGKQQAENLVSQVENAAEEVKKDAEAAKQAASDAEHVREDIDTALSATLKTANRLSELADEGEEAQQESRDNLGLKSAATMTPQSDIRDRTEGRLATPGAFGFGHRFIPGEAVRFKSEADFLAWARYVEPGEYYVDGANGVLPGIVFQGVISIRWLEANHNPPLPLHTAKAIIFYGINGNIYYNRYWSTGNGWLTGWENLKVNEVALRELIETRAPLESPEFTGKPTTPTPPDDAAGNETANAEFVRKLLKNTEGSSSGTPRISEDAKNLLKTQSDALFVDGTHPVIPKVTGCTLNTGLGPSYGAANILPGGSRVYTREVDMPNPIGMTSVGYIGIFVTAQVTPGYLYLNNDRKYIPVQYFVTSVSSTASGITVKIQIVMTDTPCYALDISTLQEEPGDNEGNLPCILRVHAITGVTLRQLGWG</sequence>
<protein>
    <recommendedName>
        <fullName evidence="2">Lambda-like tail fibre protein N-terminal domain-containing protein</fullName>
    </recommendedName>
</protein>
<dbReference type="InterPro" id="IPR008969">
    <property type="entry name" value="CarboxyPept-like_regulatory"/>
</dbReference>
<evidence type="ECO:0000256" key="1">
    <source>
        <dbReference type="SAM" id="MobiDB-lite"/>
    </source>
</evidence>
<dbReference type="EMBL" id="AALNLT010000007">
    <property type="protein sequence ID" value="EDB4299944.1"/>
    <property type="molecule type" value="Genomic_DNA"/>
</dbReference>
<organism evidence="4">
    <name type="scientific">Salmonella montevideo</name>
    <dbReference type="NCBI Taxonomy" id="115981"/>
    <lineage>
        <taxon>Bacteria</taxon>
        <taxon>Pseudomonadati</taxon>
        <taxon>Pseudomonadota</taxon>
        <taxon>Gammaproteobacteria</taxon>
        <taxon>Enterobacterales</taxon>
        <taxon>Enterobacteriaceae</taxon>
        <taxon>Salmonella</taxon>
    </lineage>
</organism>
<feature type="region of interest" description="Disordered" evidence="1">
    <location>
        <begin position="111"/>
        <end position="131"/>
    </location>
</feature>
<comment type="caution">
    <text evidence="4">The sequence shown here is derived from an EMBL/GenBank/DDBJ whole genome shotgun (WGS) entry which is preliminary data.</text>
</comment>
<evidence type="ECO:0000313" key="3">
    <source>
        <dbReference type="EMBL" id="EDA0009118.1"/>
    </source>
</evidence>